<dbReference type="GO" id="GO:0005737">
    <property type="term" value="C:cytoplasm"/>
    <property type="evidence" value="ECO:0007669"/>
    <property type="project" value="UniProtKB-SubCell"/>
</dbReference>
<dbReference type="OrthoDB" id="9801395at2"/>
<dbReference type="Pfam" id="PF02580">
    <property type="entry name" value="Tyr_Deacylase"/>
    <property type="match status" value="1"/>
</dbReference>
<dbReference type="AlphaFoldDB" id="A0A1M6QE31"/>
<feature type="short sequence motif" description="Gly-cisPro motif, important for rejection of L-amino acids" evidence="2">
    <location>
        <begin position="138"/>
        <end position="139"/>
    </location>
</feature>
<dbReference type="EC" id="3.1.1.-" evidence="2"/>
<evidence type="ECO:0000256" key="2">
    <source>
        <dbReference type="HAMAP-Rule" id="MF_00518"/>
    </source>
</evidence>
<dbReference type="PANTHER" id="PTHR10472">
    <property type="entry name" value="D-TYROSYL-TRNA TYR DEACYLASE"/>
    <property type="match status" value="1"/>
</dbReference>
<dbReference type="GO" id="GO:0106026">
    <property type="term" value="F:Gly-tRNA(Ala) deacylase activity"/>
    <property type="evidence" value="ECO:0007669"/>
    <property type="project" value="UniProtKB-UniRule"/>
</dbReference>
<dbReference type="NCBIfam" id="TIGR00256">
    <property type="entry name" value="D-aminoacyl-tRNA deacylase"/>
    <property type="match status" value="1"/>
</dbReference>
<comment type="function">
    <text evidence="2">An aminoacyl-tRNA editing enzyme that deacylates mischarged D-aminoacyl-tRNAs. Also deacylates mischarged glycyl-tRNA(Ala), protecting cells against glycine mischarging by AlaRS. Acts via tRNA-based rather than protein-based catalysis; rejects L-amino acids rather than detecting D-amino acids in the active site. By recycling D-aminoacyl-tRNA to D-amino acids and free tRNA molecules, this enzyme counteracts the toxicity associated with the formation of D-aminoacyl-tRNA entities in vivo and helps enforce protein L-homochirality.</text>
</comment>
<sequence length="150" mass="16237">MRAVLQRVSQASVAVDGQVIGEIGKGVMVLFGMLGTDDDKTIEYMLDKVVNLRIFEDENGKMNLSLLDIDGELLIVPNFTLYGDARKGRRPGYSGGAAPDVASVLFEKLCAKAKSMPIKKVATGQFQADMKVALINDGPVTLLLDSEKLF</sequence>
<evidence type="ECO:0000256" key="1">
    <source>
        <dbReference type="ARBA" id="ARBA00009673"/>
    </source>
</evidence>
<keyword evidence="2" id="KW-0378">Hydrolase</keyword>
<comment type="domain">
    <text evidence="2">A Gly-cisPro motif from one monomer fits into the active site of the other monomer to allow specific chiral rejection of L-amino acids.</text>
</comment>
<comment type="similarity">
    <text evidence="1 2">Belongs to the DTD family.</text>
</comment>
<dbReference type="GO" id="GO:0043908">
    <property type="term" value="F:Ser(Gly)-tRNA(Ala) hydrolase activity"/>
    <property type="evidence" value="ECO:0007669"/>
    <property type="project" value="UniProtKB-UniRule"/>
</dbReference>
<evidence type="ECO:0000313" key="4">
    <source>
        <dbReference type="Proteomes" id="UP000183975"/>
    </source>
</evidence>
<dbReference type="PANTHER" id="PTHR10472:SF5">
    <property type="entry name" value="D-AMINOACYL-TRNA DEACYLASE 1"/>
    <property type="match status" value="1"/>
</dbReference>
<dbReference type="FunFam" id="3.50.80.10:FF:000001">
    <property type="entry name" value="D-aminoacyl-tRNA deacylase"/>
    <property type="match status" value="1"/>
</dbReference>
<comment type="catalytic activity">
    <reaction evidence="2">
        <text>a D-aminoacyl-tRNA + H2O = a tRNA + a D-alpha-amino acid + H(+)</text>
        <dbReference type="Rhea" id="RHEA:13953"/>
        <dbReference type="Rhea" id="RHEA-COMP:10123"/>
        <dbReference type="Rhea" id="RHEA-COMP:10124"/>
        <dbReference type="ChEBI" id="CHEBI:15377"/>
        <dbReference type="ChEBI" id="CHEBI:15378"/>
        <dbReference type="ChEBI" id="CHEBI:59871"/>
        <dbReference type="ChEBI" id="CHEBI:78442"/>
        <dbReference type="ChEBI" id="CHEBI:79333"/>
        <dbReference type="EC" id="3.1.1.96"/>
    </reaction>
</comment>
<keyword evidence="4" id="KW-1185">Reference proteome</keyword>
<accession>A0A1M6QE31</accession>
<dbReference type="EC" id="3.1.1.96" evidence="2"/>
<comment type="subunit">
    <text evidence="2">Homodimer.</text>
</comment>
<dbReference type="Gene3D" id="3.50.80.10">
    <property type="entry name" value="D-tyrosyl-tRNA(Tyr) deacylase"/>
    <property type="match status" value="1"/>
</dbReference>
<keyword evidence="2" id="KW-0694">RNA-binding</keyword>
<protein>
    <recommendedName>
        <fullName evidence="2">D-aminoacyl-tRNA deacylase</fullName>
        <shortName evidence="2">DTD</shortName>
        <ecNumber evidence="2">3.1.1.96</ecNumber>
    </recommendedName>
    <alternativeName>
        <fullName evidence="2">Gly-tRNA(Ala) deacylase</fullName>
        <ecNumber evidence="2">3.1.1.-</ecNumber>
    </alternativeName>
</protein>
<dbReference type="HAMAP" id="MF_00518">
    <property type="entry name" value="Deacylase_Dtd"/>
    <property type="match status" value="1"/>
</dbReference>
<dbReference type="GO" id="GO:0000049">
    <property type="term" value="F:tRNA binding"/>
    <property type="evidence" value="ECO:0007669"/>
    <property type="project" value="UniProtKB-UniRule"/>
</dbReference>
<comment type="subcellular location">
    <subcellularLocation>
        <location evidence="2">Cytoplasm</location>
    </subcellularLocation>
</comment>
<dbReference type="InterPro" id="IPR003732">
    <property type="entry name" value="Daa-tRNA_deacyls_DTD"/>
</dbReference>
<evidence type="ECO:0000313" key="3">
    <source>
        <dbReference type="EMBL" id="SHK18502.1"/>
    </source>
</evidence>
<reference evidence="3 4" key="1">
    <citation type="submission" date="2016-11" db="EMBL/GenBank/DDBJ databases">
        <authorList>
            <person name="Jaros S."/>
            <person name="Januszkiewicz K."/>
            <person name="Wedrychowicz H."/>
        </authorList>
    </citation>
    <scope>NUCLEOTIDE SEQUENCE [LARGE SCALE GENOMIC DNA]</scope>
    <source>
        <strain evidence="3 4">DSM 14214</strain>
    </source>
</reference>
<dbReference type="InterPro" id="IPR023509">
    <property type="entry name" value="DTD-like_sf"/>
</dbReference>
<comment type="catalytic activity">
    <reaction evidence="2">
        <text>glycyl-tRNA(Ala) + H2O = tRNA(Ala) + glycine + H(+)</text>
        <dbReference type="Rhea" id="RHEA:53744"/>
        <dbReference type="Rhea" id="RHEA-COMP:9657"/>
        <dbReference type="Rhea" id="RHEA-COMP:13640"/>
        <dbReference type="ChEBI" id="CHEBI:15377"/>
        <dbReference type="ChEBI" id="CHEBI:15378"/>
        <dbReference type="ChEBI" id="CHEBI:57305"/>
        <dbReference type="ChEBI" id="CHEBI:78442"/>
        <dbReference type="ChEBI" id="CHEBI:78522"/>
    </reaction>
</comment>
<keyword evidence="2" id="KW-0963">Cytoplasm</keyword>
<dbReference type="RefSeq" id="WP_072850283.1">
    <property type="nucleotide sequence ID" value="NZ_FRAH01000018.1"/>
</dbReference>
<proteinExistence type="inferred from homology"/>
<organism evidence="3 4">
    <name type="scientific">Anaerotignum lactatifermentans DSM 14214</name>
    <dbReference type="NCBI Taxonomy" id="1121323"/>
    <lineage>
        <taxon>Bacteria</taxon>
        <taxon>Bacillati</taxon>
        <taxon>Bacillota</taxon>
        <taxon>Clostridia</taxon>
        <taxon>Lachnospirales</taxon>
        <taxon>Anaerotignaceae</taxon>
        <taxon>Anaerotignum</taxon>
    </lineage>
</organism>
<name>A0A1M6QE31_9FIRM</name>
<dbReference type="SUPFAM" id="SSF69500">
    <property type="entry name" value="DTD-like"/>
    <property type="match status" value="1"/>
</dbReference>
<dbReference type="Proteomes" id="UP000183975">
    <property type="component" value="Unassembled WGS sequence"/>
</dbReference>
<gene>
    <name evidence="2" type="primary">dtd</name>
    <name evidence="3" type="ORF">SAMN02745138_01308</name>
</gene>
<keyword evidence="2" id="KW-0820">tRNA-binding</keyword>
<dbReference type="EMBL" id="FRAH01000018">
    <property type="protein sequence ID" value="SHK18502.1"/>
    <property type="molecule type" value="Genomic_DNA"/>
</dbReference>
<dbReference type="GO" id="GO:0019478">
    <property type="term" value="P:D-amino acid catabolic process"/>
    <property type="evidence" value="ECO:0007669"/>
    <property type="project" value="UniProtKB-UniRule"/>
</dbReference>
<dbReference type="GO" id="GO:0051500">
    <property type="term" value="F:D-tyrosyl-tRNA(Tyr) deacylase activity"/>
    <property type="evidence" value="ECO:0007669"/>
    <property type="project" value="TreeGrafter"/>
</dbReference>